<dbReference type="RefSeq" id="WP_154314446.1">
    <property type="nucleotide sequence ID" value="NZ_WKRA01000007.1"/>
</dbReference>
<name>A0A844E1W7_EUBRA</name>
<organism evidence="1 2">
    <name type="scientific">Eubacterium ramulus</name>
    <dbReference type="NCBI Taxonomy" id="39490"/>
    <lineage>
        <taxon>Bacteria</taxon>
        <taxon>Bacillati</taxon>
        <taxon>Bacillota</taxon>
        <taxon>Clostridia</taxon>
        <taxon>Eubacteriales</taxon>
        <taxon>Eubacteriaceae</taxon>
        <taxon>Eubacterium</taxon>
    </lineage>
</organism>
<dbReference type="EMBL" id="WKRA01000007">
    <property type="protein sequence ID" value="MSD15660.1"/>
    <property type="molecule type" value="Genomic_DNA"/>
</dbReference>
<gene>
    <name evidence="1" type="ORF">GKE72_06155</name>
</gene>
<accession>A0A844E1W7</accession>
<dbReference type="AlphaFoldDB" id="A0A844E1W7"/>
<proteinExistence type="predicted"/>
<evidence type="ECO:0000313" key="2">
    <source>
        <dbReference type="Proteomes" id="UP000431304"/>
    </source>
</evidence>
<protein>
    <submittedName>
        <fullName evidence="1">Uncharacterized protein</fullName>
    </submittedName>
</protein>
<reference evidence="1 2" key="1">
    <citation type="journal article" date="2019" name="Nat. Med.">
        <title>A library of human gut bacterial isolates paired with longitudinal multiomics data enables mechanistic microbiome research.</title>
        <authorList>
            <person name="Poyet M."/>
            <person name="Groussin M."/>
            <person name="Gibbons S.M."/>
            <person name="Avila-Pacheco J."/>
            <person name="Jiang X."/>
            <person name="Kearney S.M."/>
            <person name="Perrotta A.R."/>
            <person name="Berdy B."/>
            <person name="Zhao S."/>
            <person name="Lieberman T.D."/>
            <person name="Swanson P.K."/>
            <person name="Smith M."/>
            <person name="Roesemann S."/>
            <person name="Alexander J.E."/>
            <person name="Rich S.A."/>
            <person name="Livny J."/>
            <person name="Vlamakis H."/>
            <person name="Clish C."/>
            <person name="Bullock K."/>
            <person name="Deik A."/>
            <person name="Scott J."/>
            <person name="Pierce K.A."/>
            <person name="Xavier R.J."/>
            <person name="Alm E.J."/>
        </authorList>
    </citation>
    <scope>NUCLEOTIDE SEQUENCE [LARGE SCALE GENOMIC DNA]</scope>
    <source>
        <strain evidence="1 2">BIOML-A3</strain>
    </source>
</reference>
<comment type="caution">
    <text evidence="1">The sequence shown here is derived from an EMBL/GenBank/DDBJ whole genome shotgun (WGS) entry which is preliminary data.</text>
</comment>
<evidence type="ECO:0000313" key="1">
    <source>
        <dbReference type="EMBL" id="MSD15660.1"/>
    </source>
</evidence>
<sequence length="114" mass="12978">MYWYNYLYVDKKVHHISRLKYKIGKGMPHKSVYLIHLPECGSTLLEVIPSVLLQQSHYPKESLCIVGIGSSRGAALELIRKIIDEVYREQGNFDIPSYLQIGRGSMPESGVTQP</sequence>
<dbReference type="Proteomes" id="UP000431304">
    <property type="component" value="Unassembled WGS sequence"/>
</dbReference>